<dbReference type="AlphaFoldDB" id="A0A166CQ62"/>
<protein>
    <submittedName>
        <fullName evidence="1">Uncharacterized protein</fullName>
    </submittedName>
</protein>
<gene>
    <name evidence="1" type="ORF">FIBSPDRAFT_868897</name>
</gene>
<accession>A0A166CQ62</accession>
<dbReference type="EMBL" id="KV417626">
    <property type="protein sequence ID" value="KZP13895.1"/>
    <property type="molecule type" value="Genomic_DNA"/>
</dbReference>
<name>A0A166CQ62_9AGAM</name>
<evidence type="ECO:0000313" key="1">
    <source>
        <dbReference type="EMBL" id="KZP13895.1"/>
    </source>
</evidence>
<evidence type="ECO:0000313" key="2">
    <source>
        <dbReference type="Proteomes" id="UP000076532"/>
    </source>
</evidence>
<dbReference type="Proteomes" id="UP000076532">
    <property type="component" value="Unassembled WGS sequence"/>
</dbReference>
<feature type="non-terminal residue" evidence="1">
    <location>
        <position position="117"/>
    </location>
</feature>
<sequence>MPAFNWYCYVSATCHDAQAVLLTMTTADRVQRLLRQCGSTNVQRIKISCNHCLQPSTCLSISICHLRQACVKCLNLITATSACARYVCSPWVPRLPVPNAATVWASIRETSRAAVQL</sequence>
<proteinExistence type="predicted"/>
<organism evidence="1 2">
    <name type="scientific">Athelia psychrophila</name>
    <dbReference type="NCBI Taxonomy" id="1759441"/>
    <lineage>
        <taxon>Eukaryota</taxon>
        <taxon>Fungi</taxon>
        <taxon>Dikarya</taxon>
        <taxon>Basidiomycota</taxon>
        <taxon>Agaricomycotina</taxon>
        <taxon>Agaricomycetes</taxon>
        <taxon>Agaricomycetidae</taxon>
        <taxon>Atheliales</taxon>
        <taxon>Atheliaceae</taxon>
        <taxon>Athelia</taxon>
    </lineage>
</organism>
<reference evidence="1 2" key="1">
    <citation type="journal article" date="2016" name="Mol. Biol. Evol.">
        <title>Comparative Genomics of Early-Diverging Mushroom-Forming Fungi Provides Insights into the Origins of Lignocellulose Decay Capabilities.</title>
        <authorList>
            <person name="Nagy L.G."/>
            <person name="Riley R."/>
            <person name="Tritt A."/>
            <person name="Adam C."/>
            <person name="Daum C."/>
            <person name="Floudas D."/>
            <person name="Sun H."/>
            <person name="Yadav J.S."/>
            <person name="Pangilinan J."/>
            <person name="Larsson K.H."/>
            <person name="Matsuura K."/>
            <person name="Barry K."/>
            <person name="Labutti K."/>
            <person name="Kuo R."/>
            <person name="Ohm R.A."/>
            <person name="Bhattacharya S.S."/>
            <person name="Shirouzu T."/>
            <person name="Yoshinaga Y."/>
            <person name="Martin F.M."/>
            <person name="Grigoriev I.V."/>
            <person name="Hibbett D.S."/>
        </authorList>
    </citation>
    <scope>NUCLEOTIDE SEQUENCE [LARGE SCALE GENOMIC DNA]</scope>
    <source>
        <strain evidence="1 2">CBS 109695</strain>
    </source>
</reference>
<keyword evidence="2" id="KW-1185">Reference proteome</keyword>